<evidence type="ECO:0008006" key="5">
    <source>
        <dbReference type="Google" id="ProtNLM"/>
    </source>
</evidence>
<name>A0AAW2ZDI2_9EUKA</name>
<proteinExistence type="predicted"/>
<dbReference type="EMBL" id="JAOPGA020001342">
    <property type="protein sequence ID" value="KAL0487423.1"/>
    <property type="molecule type" value="Genomic_DNA"/>
</dbReference>
<reference evidence="2 4" key="1">
    <citation type="submission" date="2024-03" db="EMBL/GenBank/DDBJ databases">
        <title>The Acrasis kona genome and developmental transcriptomes reveal deep origins of eukaryotic multicellular pathways.</title>
        <authorList>
            <person name="Sheikh S."/>
            <person name="Fu C.-J."/>
            <person name="Brown M.W."/>
            <person name="Baldauf S.L."/>
        </authorList>
    </citation>
    <scope>NUCLEOTIDE SEQUENCE [LARGE SCALE GENOMIC DNA]</scope>
    <source>
        <strain evidence="2 4">ATCC MYA-3509</strain>
    </source>
</reference>
<feature type="compositionally biased region" description="Acidic residues" evidence="1">
    <location>
        <begin position="1"/>
        <end position="25"/>
    </location>
</feature>
<protein>
    <recommendedName>
        <fullName evidence="5">Biogenesis of lysosome-related organelles complex 1 subunit 3</fullName>
    </recommendedName>
</protein>
<dbReference type="Proteomes" id="UP001431209">
    <property type="component" value="Unassembled WGS sequence"/>
</dbReference>
<evidence type="ECO:0000256" key="1">
    <source>
        <dbReference type="SAM" id="MobiDB-lite"/>
    </source>
</evidence>
<feature type="compositionally biased region" description="Polar residues" evidence="1">
    <location>
        <begin position="71"/>
        <end position="87"/>
    </location>
</feature>
<evidence type="ECO:0000313" key="3">
    <source>
        <dbReference type="EMBL" id="KAL0488017.1"/>
    </source>
</evidence>
<feature type="compositionally biased region" description="Acidic residues" evidence="1">
    <location>
        <begin position="40"/>
        <end position="57"/>
    </location>
</feature>
<sequence length="243" mass="26904">MSNTEQEPDIVEGEEEEGEEQEETIQNDSAIAKSDKREVEGEEQEGEVEGEDVEGEEQEKTVVEGEDQKDQTPNTEQSAQIDTTTTHPDTEQDQTKATSTPVEKKTESVFDPLAGLSRSLGLSLGLSESKKHDRSSSVKSSLFKMLTPGILSSDVPQDTVVTSQRLKDLKEVNDDSKRLVQLKYTNMLKGINQQIVGLNQPLTRTLGVAQDISYNIRTLNENLHTLTTRITEMDNGSPLLSIQ</sequence>
<keyword evidence="4" id="KW-1185">Reference proteome</keyword>
<feature type="region of interest" description="Disordered" evidence="1">
    <location>
        <begin position="1"/>
        <end position="110"/>
    </location>
</feature>
<accession>A0AAW2ZDI2</accession>
<evidence type="ECO:0000313" key="4">
    <source>
        <dbReference type="Proteomes" id="UP001431209"/>
    </source>
</evidence>
<evidence type="ECO:0000313" key="2">
    <source>
        <dbReference type="EMBL" id="KAL0487423.1"/>
    </source>
</evidence>
<dbReference type="AlphaFoldDB" id="A0AAW2ZDI2"/>
<organism evidence="2 4">
    <name type="scientific">Acrasis kona</name>
    <dbReference type="NCBI Taxonomy" id="1008807"/>
    <lineage>
        <taxon>Eukaryota</taxon>
        <taxon>Discoba</taxon>
        <taxon>Heterolobosea</taxon>
        <taxon>Tetramitia</taxon>
        <taxon>Eutetramitia</taxon>
        <taxon>Acrasidae</taxon>
        <taxon>Acrasis</taxon>
    </lineage>
</organism>
<gene>
    <name evidence="2" type="ORF">AKO1_000844</name>
    <name evidence="3" type="ORF">AKO1_008855</name>
</gene>
<feature type="compositionally biased region" description="Basic and acidic residues" evidence="1">
    <location>
        <begin position="58"/>
        <end position="70"/>
    </location>
</feature>
<dbReference type="EMBL" id="JAOPGA020001391">
    <property type="protein sequence ID" value="KAL0488017.1"/>
    <property type="molecule type" value="Genomic_DNA"/>
</dbReference>
<comment type="caution">
    <text evidence="2">The sequence shown here is derived from an EMBL/GenBank/DDBJ whole genome shotgun (WGS) entry which is preliminary data.</text>
</comment>